<dbReference type="Gene3D" id="3.40.50.1240">
    <property type="entry name" value="Phosphoglycerate mutase-like"/>
    <property type="match status" value="1"/>
</dbReference>
<dbReference type="InterPro" id="IPR050275">
    <property type="entry name" value="PGM_Phosphatase"/>
</dbReference>
<dbReference type="RefSeq" id="WP_265045950.1">
    <property type="nucleotide sequence ID" value="NZ_CP100390.1"/>
</dbReference>
<dbReference type="Proteomes" id="UP001163739">
    <property type="component" value="Chromosome"/>
</dbReference>
<dbReference type="PANTHER" id="PTHR48100:SF15">
    <property type="entry name" value="SEDOHEPTULOSE 1,7-BISPHOSPHATASE"/>
    <property type="match status" value="1"/>
</dbReference>
<evidence type="ECO:0000313" key="2">
    <source>
        <dbReference type="Proteomes" id="UP001163739"/>
    </source>
</evidence>
<name>A0ABY6MXA1_9ALTE</name>
<dbReference type="InterPro" id="IPR004449">
    <property type="entry name" value="SixA"/>
</dbReference>
<accession>A0ABY6MXA1</accession>
<gene>
    <name evidence="1" type="primary">sixA</name>
    <name evidence="1" type="ORF">NKI27_10155</name>
</gene>
<dbReference type="EMBL" id="CP100390">
    <property type="protein sequence ID" value="UZE94456.1"/>
    <property type="molecule type" value="Genomic_DNA"/>
</dbReference>
<dbReference type="CDD" id="cd07067">
    <property type="entry name" value="HP_PGM_like"/>
    <property type="match status" value="1"/>
</dbReference>
<dbReference type="InterPro" id="IPR029033">
    <property type="entry name" value="His_PPase_superfam"/>
</dbReference>
<dbReference type="PROSITE" id="PS00175">
    <property type="entry name" value="PG_MUTASE"/>
    <property type="match status" value="1"/>
</dbReference>
<keyword evidence="2" id="KW-1185">Reference proteome</keyword>
<dbReference type="Pfam" id="PF00300">
    <property type="entry name" value="His_Phos_1"/>
    <property type="match status" value="1"/>
</dbReference>
<dbReference type="InterPro" id="IPR013078">
    <property type="entry name" value="His_Pase_superF_clade-1"/>
</dbReference>
<dbReference type="SUPFAM" id="SSF53254">
    <property type="entry name" value="Phosphoglycerate mutase-like"/>
    <property type="match status" value="1"/>
</dbReference>
<reference evidence="1" key="1">
    <citation type="submission" date="2022-06" db="EMBL/GenBank/DDBJ databases">
        <title>Alkalimarinus sp. nov., isolated from gut of a Alitta virens.</title>
        <authorList>
            <person name="Yang A.I."/>
            <person name="Shin N.-R."/>
        </authorList>
    </citation>
    <scope>NUCLEOTIDE SEQUENCE</scope>
    <source>
        <strain evidence="1">A2M4</strain>
    </source>
</reference>
<dbReference type="SMART" id="SM00855">
    <property type="entry name" value="PGAM"/>
    <property type="match status" value="1"/>
</dbReference>
<dbReference type="PANTHER" id="PTHR48100">
    <property type="entry name" value="BROAD-SPECIFICITY PHOSPHATASE YOR283W-RELATED"/>
    <property type="match status" value="1"/>
</dbReference>
<dbReference type="NCBIfam" id="TIGR00249">
    <property type="entry name" value="sixA"/>
    <property type="match status" value="1"/>
</dbReference>
<protein>
    <submittedName>
        <fullName evidence="1">Phosphohistidine phosphatase SixA</fullName>
    </submittedName>
</protein>
<evidence type="ECO:0000313" key="1">
    <source>
        <dbReference type="EMBL" id="UZE94456.1"/>
    </source>
</evidence>
<sequence>MDVFIMRHGEASFNADSDINRELTLRGREEVLRSVKALANQSCPINAIYSSPYLRAKQTAEIAKTELGLSINIQPRLTPDYNPSKVTDWLYTLSESHHSVLITAHMPLVGKLISLMVDGDLLHSINFSTAMVVHLHAENPFDGCFTLKAVLPSA</sequence>
<organism evidence="1 2">
    <name type="scientific">Alkalimarinus alittae</name>
    <dbReference type="NCBI Taxonomy" id="2961619"/>
    <lineage>
        <taxon>Bacteria</taxon>
        <taxon>Pseudomonadati</taxon>
        <taxon>Pseudomonadota</taxon>
        <taxon>Gammaproteobacteria</taxon>
        <taxon>Alteromonadales</taxon>
        <taxon>Alteromonadaceae</taxon>
        <taxon>Alkalimarinus</taxon>
    </lineage>
</organism>
<dbReference type="InterPro" id="IPR001345">
    <property type="entry name" value="PG/BPGM_mutase_AS"/>
</dbReference>
<proteinExistence type="predicted"/>